<protein>
    <submittedName>
        <fullName evidence="1">Uncharacterized protein</fullName>
    </submittedName>
</protein>
<dbReference type="EMBL" id="BSNF01000001">
    <property type="protein sequence ID" value="GLQ05006.1"/>
    <property type="molecule type" value="Genomic_DNA"/>
</dbReference>
<organism evidence="1 2">
    <name type="scientific">Sneathiella chinensis</name>
    <dbReference type="NCBI Taxonomy" id="349750"/>
    <lineage>
        <taxon>Bacteria</taxon>
        <taxon>Pseudomonadati</taxon>
        <taxon>Pseudomonadota</taxon>
        <taxon>Alphaproteobacteria</taxon>
        <taxon>Sneathiellales</taxon>
        <taxon>Sneathiellaceae</taxon>
        <taxon>Sneathiella</taxon>
    </lineage>
</organism>
<gene>
    <name evidence="1" type="ORF">GCM10007924_02270</name>
</gene>
<reference evidence="1" key="1">
    <citation type="journal article" date="2014" name="Int. J. Syst. Evol. Microbiol.">
        <title>Complete genome of a new Firmicutes species belonging to the dominant human colonic microbiota ('Ruminococcus bicirculans') reveals two chromosomes and a selective capacity to utilize plant glucans.</title>
        <authorList>
            <consortium name="NISC Comparative Sequencing Program"/>
            <person name="Wegmann U."/>
            <person name="Louis P."/>
            <person name="Goesmann A."/>
            <person name="Henrissat B."/>
            <person name="Duncan S.H."/>
            <person name="Flint H.J."/>
        </authorList>
    </citation>
    <scope>NUCLEOTIDE SEQUENCE</scope>
    <source>
        <strain evidence="1">NBRC 103408</strain>
    </source>
</reference>
<reference evidence="1" key="2">
    <citation type="submission" date="2023-01" db="EMBL/GenBank/DDBJ databases">
        <title>Draft genome sequence of Sneathiella chinensis strain NBRC 103408.</title>
        <authorList>
            <person name="Sun Q."/>
            <person name="Mori K."/>
        </authorList>
    </citation>
    <scope>NUCLEOTIDE SEQUENCE</scope>
    <source>
        <strain evidence="1">NBRC 103408</strain>
    </source>
</reference>
<accession>A0ABQ5U3D3</accession>
<dbReference type="RefSeq" id="WP_169559040.1">
    <property type="nucleotide sequence ID" value="NZ_BSNF01000001.1"/>
</dbReference>
<evidence type="ECO:0000313" key="2">
    <source>
        <dbReference type="Proteomes" id="UP001161409"/>
    </source>
</evidence>
<name>A0ABQ5U3D3_9PROT</name>
<keyword evidence="2" id="KW-1185">Reference proteome</keyword>
<comment type="caution">
    <text evidence="1">The sequence shown here is derived from an EMBL/GenBank/DDBJ whole genome shotgun (WGS) entry which is preliminary data.</text>
</comment>
<proteinExistence type="predicted"/>
<dbReference type="Proteomes" id="UP001161409">
    <property type="component" value="Unassembled WGS sequence"/>
</dbReference>
<evidence type="ECO:0000313" key="1">
    <source>
        <dbReference type="EMBL" id="GLQ05006.1"/>
    </source>
</evidence>
<sequence>MMQDDSDFSDDFPDIEEYPTLVSVARFTQLLPQVSWFQSVGLPLGKGTIEAANRYAQALGFPNAYVAEIENWEEAAYAAASPDWNSEWWEAEEQLRVALTASALELITEEDLNMALTHISATASPLVSHAVENMAEEQGIEDEELIRAAAGAAIQTCHQAALVLAAGEEDDHPFALKYKLFEMGRWPIAITGNSFNLF</sequence>